<protein>
    <submittedName>
        <fullName evidence="1">Uncharacterized protein</fullName>
    </submittedName>
</protein>
<reference evidence="1 2" key="1">
    <citation type="submission" date="2007-03" db="EMBL/GenBank/DDBJ databases">
        <authorList>
            <person name="Stal L."/>
            <person name="Ferriera S."/>
            <person name="Johnson J."/>
            <person name="Kravitz S."/>
            <person name="Beeson K."/>
            <person name="Sutton G."/>
            <person name="Rogers Y.-H."/>
            <person name="Friedman R."/>
            <person name="Frazier M."/>
            <person name="Venter J.C."/>
        </authorList>
    </citation>
    <scope>NUCLEOTIDE SEQUENCE [LARGE SCALE GENOMIC DNA]</scope>
    <source>
        <strain evidence="1 2">CCY0110</strain>
    </source>
</reference>
<dbReference type="AlphaFoldDB" id="A3IZV5"/>
<sequence length="365" mass="42619">MIPIKDFDAFFNSYKNIDNVAFTLSTVKESSTLNQKYITDENFINTYHKYLVGVLLYTEEDNQMVEYVKYNYQTLDTIITGWLYIYVLEKPHFNLQNYLKYWKSILGTTLYERISVYKLFKPTKPFDKNESIKIAAKLQVPIKFFPCMVLLPPFKNLSGEEKLIIPIKEVSKEYFRYLFSILKELCNKSVNVNKYESIKINFESILQYLKEHSEEIDQEVFTRYQVQGTNIFVNSSFKRLNMTENNPDINITKSNVASVTGFGKIDTAIVEQYNFSPEEKKNLEEVAKQIQDLLNELSKTYFPPNPANNLKIATETIERIEKNSHFKTRIVRMLKAGGQEALKELINHPAINILMASIEGWNAIE</sequence>
<dbReference type="eggNOG" id="COG1357">
    <property type="taxonomic scope" value="Bacteria"/>
</dbReference>
<proteinExistence type="predicted"/>
<organism evidence="1 2">
    <name type="scientific">Crocosphaera chwakensis CCY0110</name>
    <dbReference type="NCBI Taxonomy" id="391612"/>
    <lineage>
        <taxon>Bacteria</taxon>
        <taxon>Bacillati</taxon>
        <taxon>Cyanobacteriota</taxon>
        <taxon>Cyanophyceae</taxon>
        <taxon>Oscillatoriophycideae</taxon>
        <taxon>Chroococcales</taxon>
        <taxon>Aphanothecaceae</taxon>
        <taxon>Crocosphaera</taxon>
        <taxon>Crocosphaera chwakensis</taxon>
    </lineage>
</organism>
<evidence type="ECO:0000313" key="2">
    <source>
        <dbReference type="Proteomes" id="UP000003781"/>
    </source>
</evidence>
<comment type="caution">
    <text evidence="1">The sequence shown here is derived from an EMBL/GenBank/DDBJ whole genome shotgun (WGS) entry which is preliminary data.</text>
</comment>
<name>A3IZV5_9CHRO</name>
<dbReference type="RefSeq" id="WP_008278919.1">
    <property type="nucleotide sequence ID" value="NZ_AAXW01000121.1"/>
</dbReference>
<keyword evidence="2" id="KW-1185">Reference proteome</keyword>
<dbReference type="Proteomes" id="UP000003781">
    <property type="component" value="Unassembled WGS sequence"/>
</dbReference>
<dbReference type="OrthoDB" id="149072at2"/>
<gene>
    <name evidence="1" type="ORF">CY0110_00980</name>
</gene>
<accession>A3IZV5</accession>
<dbReference type="EMBL" id="AAXW01000121">
    <property type="protein sequence ID" value="EAZ87996.1"/>
    <property type="molecule type" value="Genomic_DNA"/>
</dbReference>
<evidence type="ECO:0000313" key="1">
    <source>
        <dbReference type="EMBL" id="EAZ87996.1"/>
    </source>
</evidence>